<evidence type="ECO:0000256" key="2">
    <source>
        <dbReference type="ARBA" id="ARBA00004604"/>
    </source>
</evidence>
<proteinExistence type="inferred from homology"/>
<evidence type="ECO:0000256" key="1">
    <source>
        <dbReference type="ARBA" id="ARBA00004496"/>
    </source>
</evidence>
<dbReference type="PANTHER" id="PTHR12860:SF0">
    <property type="entry name" value="SIGNAL RECOGNITION PARTICLE SUBUNIT SRP68"/>
    <property type="match status" value="1"/>
</dbReference>
<keyword evidence="4" id="KW-0963">Cytoplasm</keyword>
<evidence type="ECO:0000256" key="9">
    <source>
        <dbReference type="ARBA" id="ARBA00029498"/>
    </source>
</evidence>
<comment type="similarity">
    <text evidence="3">Belongs to the SRP68 family.</text>
</comment>
<name>A0A392PBJ7_9FABA</name>
<evidence type="ECO:0000313" key="11">
    <source>
        <dbReference type="Proteomes" id="UP000265520"/>
    </source>
</evidence>
<dbReference type="GO" id="GO:0030942">
    <property type="term" value="F:endoplasmic reticulum signal peptide binding"/>
    <property type="evidence" value="ECO:0007669"/>
    <property type="project" value="InterPro"/>
</dbReference>
<evidence type="ECO:0000256" key="3">
    <source>
        <dbReference type="ARBA" id="ARBA00009352"/>
    </source>
</evidence>
<keyword evidence="7" id="KW-0539">Nucleus</keyword>
<dbReference type="GO" id="GO:0005730">
    <property type="term" value="C:nucleolus"/>
    <property type="evidence" value="ECO:0007669"/>
    <property type="project" value="UniProtKB-SubCell"/>
</dbReference>
<dbReference type="GO" id="GO:0006614">
    <property type="term" value="P:SRP-dependent cotranslational protein targeting to membrane"/>
    <property type="evidence" value="ECO:0007669"/>
    <property type="project" value="InterPro"/>
</dbReference>
<reference evidence="10 11" key="1">
    <citation type="journal article" date="2018" name="Front. Plant Sci.">
        <title>Red Clover (Trifolium pratense) and Zigzag Clover (T. medium) - A Picture of Genomic Similarities and Differences.</title>
        <authorList>
            <person name="Dluhosova J."/>
            <person name="Istvanek J."/>
            <person name="Nedelnik J."/>
            <person name="Repkova J."/>
        </authorList>
    </citation>
    <scope>NUCLEOTIDE SEQUENCE [LARGE SCALE GENOMIC DNA]</scope>
    <source>
        <strain evidence="11">cv. 10/8</strain>
        <tissue evidence="10">Leaf</tissue>
    </source>
</reference>
<dbReference type="PANTHER" id="PTHR12860">
    <property type="entry name" value="SIGNAL RECOGNITION PARTICLE 68 KDA PROTEIN"/>
    <property type="match status" value="1"/>
</dbReference>
<dbReference type="GO" id="GO:0008312">
    <property type="term" value="F:7S RNA binding"/>
    <property type="evidence" value="ECO:0007669"/>
    <property type="project" value="InterPro"/>
</dbReference>
<dbReference type="GO" id="GO:0005047">
    <property type="term" value="F:signal recognition particle binding"/>
    <property type="evidence" value="ECO:0007669"/>
    <property type="project" value="InterPro"/>
</dbReference>
<keyword evidence="11" id="KW-1185">Reference proteome</keyword>
<evidence type="ECO:0000256" key="6">
    <source>
        <dbReference type="ARBA" id="ARBA00023135"/>
    </source>
</evidence>
<comment type="caution">
    <text evidence="10">The sequence shown here is derived from an EMBL/GenBank/DDBJ whole genome shotgun (WGS) entry which is preliminary data.</text>
</comment>
<evidence type="ECO:0000256" key="5">
    <source>
        <dbReference type="ARBA" id="ARBA00022884"/>
    </source>
</evidence>
<dbReference type="AlphaFoldDB" id="A0A392PBJ7"/>
<keyword evidence="5" id="KW-0694">RNA-binding</keyword>
<dbReference type="InterPro" id="IPR026258">
    <property type="entry name" value="SRP68"/>
</dbReference>
<comment type="subcellular location">
    <subcellularLocation>
        <location evidence="1">Cytoplasm</location>
    </subcellularLocation>
    <subcellularLocation>
        <location evidence="2">Nucleus</location>
        <location evidence="2">Nucleolus</location>
    </subcellularLocation>
</comment>
<organism evidence="10 11">
    <name type="scientific">Trifolium medium</name>
    <dbReference type="NCBI Taxonomy" id="97028"/>
    <lineage>
        <taxon>Eukaryota</taxon>
        <taxon>Viridiplantae</taxon>
        <taxon>Streptophyta</taxon>
        <taxon>Embryophyta</taxon>
        <taxon>Tracheophyta</taxon>
        <taxon>Spermatophyta</taxon>
        <taxon>Magnoliopsida</taxon>
        <taxon>eudicotyledons</taxon>
        <taxon>Gunneridae</taxon>
        <taxon>Pentapetalae</taxon>
        <taxon>rosids</taxon>
        <taxon>fabids</taxon>
        <taxon>Fabales</taxon>
        <taxon>Fabaceae</taxon>
        <taxon>Papilionoideae</taxon>
        <taxon>50 kb inversion clade</taxon>
        <taxon>NPAAA clade</taxon>
        <taxon>Hologalegina</taxon>
        <taxon>IRL clade</taxon>
        <taxon>Trifolieae</taxon>
        <taxon>Trifolium</taxon>
    </lineage>
</organism>
<evidence type="ECO:0000256" key="8">
    <source>
        <dbReference type="ARBA" id="ARBA00023274"/>
    </source>
</evidence>
<dbReference type="InterPro" id="IPR038253">
    <property type="entry name" value="SRP68_N_sf"/>
</dbReference>
<dbReference type="Gene3D" id="1.10.3450.40">
    <property type="entry name" value="Signal recognition particle, SRP68 subunit, RNA-binding domain"/>
    <property type="match status" value="1"/>
</dbReference>
<sequence>MEKRQLPNGPNASQRIYLIGRLRKAVKWASLFSQLCATKADSRTSLEAE</sequence>
<feature type="non-terminal residue" evidence="10">
    <location>
        <position position="49"/>
    </location>
</feature>
<accession>A0A392PBJ7</accession>
<protein>
    <recommendedName>
        <fullName evidence="9">Signal recognition particle subunit SRP68</fullName>
    </recommendedName>
</protein>
<evidence type="ECO:0000256" key="4">
    <source>
        <dbReference type="ARBA" id="ARBA00022490"/>
    </source>
</evidence>
<dbReference type="GO" id="GO:0005786">
    <property type="term" value="C:signal recognition particle, endoplasmic reticulum targeting"/>
    <property type="evidence" value="ECO:0007669"/>
    <property type="project" value="UniProtKB-KW"/>
</dbReference>
<evidence type="ECO:0000313" key="10">
    <source>
        <dbReference type="EMBL" id="MCI08859.1"/>
    </source>
</evidence>
<evidence type="ECO:0000256" key="7">
    <source>
        <dbReference type="ARBA" id="ARBA00023242"/>
    </source>
</evidence>
<keyword evidence="8" id="KW-0687">Ribonucleoprotein</keyword>
<keyword evidence="6" id="KW-0733">Signal recognition particle</keyword>
<dbReference type="Proteomes" id="UP000265520">
    <property type="component" value="Unassembled WGS sequence"/>
</dbReference>
<dbReference type="EMBL" id="LXQA010070552">
    <property type="protein sequence ID" value="MCI08859.1"/>
    <property type="molecule type" value="Genomic_DNA"/>
</dbReference>
<dbReference type="Pfam" id="PF16969">
    <property type="entry name" value="SRP68"/>
    <property type="match status" value="1"/>
</dbReference>